<organism evidence="18 19">
    <name type="scientific">Antrodiella citrinella</name>
    <dbReference type="NCBI Taxonomy" id="2447956"/>
    <lineage>
        <taxon>Eukaryota</taxon>
        <taxon>Fungi</taxon>
        <taxon>Dikarya</taxon>
        <taxon>Basidiomycota</taxon>
        <taxon>Agaricomycotina</taxon>
        <taxon>Agaricomycetes</taxon>
        <taxon>Polyporales</taxon>
        <taxon>Steccherinaceae</taxon>
        <taxon>Antrodiella</taxon>
    </lineage>
</organism>
<evidence type="ECO:0000256" key="12">
    <source>
        <dbReference type="ARBA" id="ARBA00034531"/>
    </source>
</evidence>
<evidence type="ECO:0000259" key="17">
    <source>
        <dbReference type="PROSITE" id="PS51459"/>
    </source>
</evidence>
<dbReference type="PANTHER" id="PTHR13504:SF34">
    <property type="entry name" value="PROTEIN ADENYLYLTRANSFERASE FICD"/>
    <property type="match status" value="1"/>
</dbReference>
<dbReference type="Pfam" id="PF02661">
    <property type="entry name" value="Fic"/>
    <property type="match status" value="1"/>
</dbReference>
<dbReference type="EC" id="2.7.7.108" evidence="12"/>
<evidence type="ECO:0000256" key="7">
    <source>
        <dbReference type="ARBA" id="ARBA00022741"/>
    </source>
</evidence>
<evidence type="ECO:0000256" key="1">
    <source>
        <dbReference type="ARBA" id="ARBA00004167"/>
    </source>
</evidence>
<feature type="domain" description="Fido" evidence="17">
    <location>
        <begin position="243"/>
        <end position="391"/>
    </location>
</feature>
<dbReference type="GO" id="GO:0005524">
    <property type="term" value="F:ATP binding"/>
    <property type="evidence" value="ECO:0007669"/>
    <property type="project" value="UniProtKB-KW"/>
</dbReference>
<proteinExistence type="inferred from homology"/>
<dbReference type="SUPFAM" id="SSF140931">
    <property type="entry name" value="Fic-like"/>
    <property type="match status" value="1"/>
</dbReference>
<dbReference type="EMBL" id="SGPM01000058">
    <property type="protein sequence ID" value="THH31096.1"/>
    <property type="molecule type" value="Genomic_DNA"/>
</dbReference>
<keyword evidence="3" id="KW-0808">Transferase</keyword>
<dbReference type="GO" id="GO:0070733">
    <property type="term" value="F:AMPylase activity"/>
    <property type="evidence" value="ECO:0007669"/>
    <property type="project" value="UniProtKB-EC"/>
</dbReference>
<feature type="active site" evidence="15">
    <location>
        <position position="334"/>
    </location>
</feature>
<keyword evidence="19" id="KW-1185">Reference proteome</keyword>
<dbReference type="InterPro" id="IPR036597">
    <property type="entry name" value="Fido-like_dom_sf"/>
</dbReference>
<comment type="catalytic activity">
    <reaction evidence="14">
        <text>L-tyrosyl-[protein] + ATP = O-(5'-adenylyl)-L-tyrosyl-[protein] + diphosphate</text>
        <dbReference type="Rhea" id="RHEA:54288"/>
        <dbReference type="Rhea" id="RHEA-COMP:10136"/>
        <dbReference type="Rhea" id="RHEA-COMP:13846"/>
        <dbReference type="ChEBI" id="CHEBI:30616"/>
        <dbReference type="ChEBI" id="CHEBI:33019"/>
        <dbReference type="ChEBI" id="CHEBI:46858"/>
        <dbReference type="ChEBI" id="CHEBI:83624"/>
        <dbReference type="EC" id="2.7.7.108"/>
    </reaction>
</comment>
<evidence type="ECO:0000256" key="9">
    <source>
        <dbReference type="ARBA" id="ARBA00022840"/>
    </source>
</evidence>
<evidence type="ECO:0000256" key="14">
    <source>
        <dbReference type="ARBA" id="ARBA00048696"/>
    </source>
</evidence>
<sequence>MESRIFSTYKCDLLKEVDATESMDPQHRAEVIQRGDTGPLPELVKLYEKMHDIYPQLPYFTARLGDLFRYMDAEALAVVYYRKAKDDLYELGDDDEALEGLFLEFGRRAYNQAVDDANTARLAGPYHQPWKTTALHDYPSNLPYPSGHEQLHSQWSSHLMTPHSPVFRKYMRYLAVHSNHLESEFLLTKDSAQDIVENGVDEGAVQCEGSSFVTEPLSIKTILEDMLDVYDTVWQIADNQKPISKEMLSQIHTRFMDTCRFVSDNHYIAAGVTRTDTLKTVVIRGDQPIQLCPYPDVVKELAYICNVLNVNMPLKWKNPFAAASWIHLVLVRCHPFEDGNGRLSRMIASLPLIQHGYPPISLTLPLQEEYHRAIGKAYFGDHGPMVAVIFKGMLQSLESVES</sequence>
<accession>A0A4S4MXE2</accession>
<evidence type="ECO:0000256" key="15">
    <source>
        <dbReference type="PIRSR" id="PIRSR640198-1"/>
    </source>
</evidence>
<evidence type="ECO:0000256" key="16">
    <source>
        <dbReference type="PIRSR" id="PIRSR640198-2"/>
    </source>
</evidence>
<evidence type="ECO:0000256" key="13">
    <source>
        <dbReference type="ARBA" id="ARBA00047939"/>
    </source>
</evidence>
<dbReference type="PROSITE" id="PS51459">
    <property type="entry name" value="FIDO"/>
    <property type="match status" value="1"/>
</dbReference>
<dbReference type="InterPro" id="IPR003812">
    <property type="entry name" value="Fido"/>
</dbReference>
<comment type="subcellular location">
    <subcellularLocation>
        <location evidence="1">Membrane</location>
        <topology evidence="1">Single-pass membrane protein</topology>
    </subcellularLocation>
</comment>
<keyword evidence="9 16" id="KW-0067">ATP-binding</keyword>
<evidence type="ECO:0000256" key="4">
    <source>
        <dbReference type="ARBA" id="ARBA00022692"/>
    </source>
</evidence>
<evidence type="ECO:0000313" key="18">
    <source>
        <dbReference type="EMBL" id="THH31096.1"/>
    </source>
</evidence>
<reference evidence="18 19" key="1">
    <citation type="submission" date="2019-02" db="EMBL/GenBank/DDBJ databases">
        <title>Genome sequencing of the rare red list fungi Antrodiella citrinella (Flaviporus citrinellus).</title>
        <authorList>
            <person name="Buettner E."/>
            <person name="Kellner H."/>
        </authorList>
    </citation>
    <scope>NUCLEOTIDE SEQUENCE [LARGE SCALE GENOMIC DNA]</scope>
    <source>
        <strain evidence="18 19">DSM 108506</strain>
    </source>
</reference>
<evidence type="ECO:0000256" key="5">
    <source>
        <dbReference type="ARBA" id="ARBA00022695"/>
    </source>
</evidence>
<keyword evidence="10" id="KW-1133">Transmembrane helix</keyword>
<evidence type="ECO:0000256" key="6">
    <source>
        <dbReference type="ARBA" id="ARBA00022737"/>
    </source>
</evidence>
<feature type="binding site" evidence="16">
    <location>
        <begin position="338"/>
        <end position="345"/>
    </location>
    <ligand>
        <name>ATP</name>
        <dbReference type="ChEBI" id="CHEBI:30616"/>
    </ligand>
</feature>
<comment type="caution">
    <text evidence="18">The sequence shown here is derived from an EMBL/GenBank/DDBJ whole genome shotgun (WGS) entry which is preliminary data.</text>
</comment>
<evidence type="ECO:0000313" key="19">
    <source>
        <dbReference type="Proteomes" id="UP000308730"/>
    </source>
</evidence>
<name>A0A4S4MXE2_9APHY</name>
<dbReference type="GO" id="GO:0016020">
    <property type="term" value="C:membrane"/>
    <property type="evidence" value="ECO:0007669"/>
    <property type="project" value="UniProtKB-SubCell"/>
</dbReference>
<dbReference type="AlphaFoldDB" id="A0A4S4MXE2"/>
<dbReference type="PANTHER" id="PTHR13504">
    <property type="entry name" value="FIDO DOMAIN-CONTAINING PROTEIN DDB_G0283145"/>
    <property type="match status" value="1"/>
</dbReference>
<keyword evidence="7 16" id="KW-0547">Nucleotide-binding</keyword>
<dbReference type="Proteomes" id="UP000308730">
    <property type="component" value="Unassembled WGS sequence"/>
</dbReference>
<gene>
    <name evidence="18" type="ORF">EUX98_g3093</name>
</gene>
<protein>
    <recommendedName>
        <fullName evidence="12">protein adenylyltransferase</fullName>
        <ecNumber evidence="12">2.7.7.108</ecNumber>
    </recommendedName>
</protein>
<evidence type="ECO:0000256" key="10">
    <source>
        <dbReference type="ARBA" id="ARBA00022989"/>
    </source>
</evidence>
<evidence type="ECO:0000256" key="2">
    <source>
        <dbReference type="ARBA" id="ARBA00009742"/>
    </source>
</evidence>
<evidence type="ECO:0000256" key="8">
    <source>
        <dbReference type="ARBA" id="ARBA00022803"/>
    </source>
</evidence>
<keyword evidence="4" id="KW-0812">Transmembrane</keyword>
<comment type="similarity">
    <text evidence="2">Belongs to the fic family.</text>
</comment>
<evidence type="ECO:0000256" key="11">
    <source>
        <dbReference type="ARBA" id="ARBA00023136"/>
    </source>
</evidence>
<evidence type="ECO:0000256" key="3">
    <source>
        <dbReference type="ARBA" id="ARBA00022679"/>
    </source>
</evidence>
<dbReference type="InterPro" id="IPR040198">
    <property type="entry name" value="Fido_containing"/>
</dbReference>
<dbReference type="SUPFAM" id="SSF48452">
    <property type="entry name" value="TPR-like"/>
    <property type="match status" value="1"/>
</dbReference>
<dbReference type="Gene3D" id="1.10.3290.10">
    <property type="entry name" value="Fido-like domain"/>
    <property type="match status" value="1"/>
</dbReference>
<comment type="catalytic activity">
    <reaction evidence="13">
        <text>L-threonyl-[protein] + ATP = 3-O-(5'-adenylyl)-L-threonyl-[protein] + diphosphate</text>
        <dbReference type="Rhea" id="RHEA:54292"/>
        <dbReference type="Rhea" id="RHEA-COMP:11060"/>
        <dbReference type="Rhea" id="RHEA-COMP:13847"/>
        <dbReference type="ChEBI" id="CHEBI:30013"/>
        <dbReference type="ChEBI" id="CHEBI:30616"/>
        <dbReference type="ChEBI" id="CHEBI:33019"/>
        <dbReference type="ChEBI" id="CHEBI:138113"/>
        <dbReference type="EC" id="2.7.7.108"/>
    </reaction>
</comment>
<keyword evidence="8" id="KW-0802">TPR repeat</keyword>
<dbReference type="OrthoDB" id="439046at2759"/>
<keyword evidence="6" id="KW-0677">Repeat</keyword>
<keyword evidence="11" id="KW-0472">Membrane</keyword>
<dbReference type="InterPro" id="IPR011990">
    <property type="entry name" value="TPR-like_helical_dom_sf"/>
</dbReference>
<keyword evidence="5" id="KW-0548">Nucleotidyltransferase</keyword>